<comment type="function">
    <text evidence="5">Component of the eukaryotic translation initiation factor 3 (eIF-3) complex, which is involved in protein synthesis of a specialized repertoire of mRNAs and, together with other initiation factors, stimulates binding of mRNA and methionyl-tRNAi to the 40S ribosome. The eIF-3 complex specifically targets and initiates translation of a subset of mRNAs involved in cell proliferation.</text>
</comment>
<dbReference type="VEuPathDB" id="FungiDB:CLCR_00441"/>
<evidence type="ECO:0000256" key="5">
    <source>
        <dbReference type="HAMAP-Rule" id="MF_03012"/>
    </source>
</evidence>
<dbReference type="eggNOG" id="KOG2753">
    <property type="taxonomic scope" value="Eukaryota"/>
</dbReference>
<dbReference type="GO" id="GO:0003743">
    <property type="term" value="F:translation initiation factor activity"/>
    <property type="evidence" value="ECO:0007669"/>
    <property type="project" value="UniProtKB-UniRule"/>
</dbReference>
<dbReference type="HAMAP" id="MF_03012">
    <property type="entry name" value="eIF3m"/>
    <property type="match status" value="1"/>
</dbReference>
<dbReference type="STRING" id="86049.A0A1C1CBY6"/>
<accession>A0A1C1CBY6</accession>
<evidence type="ECO:0000256" key="2">
    <source>
        <dbReference type="ARBA" id="ARBA00022490"/>
    </source>
</evidence>
<dbReference type="PANTHER" id="PTHR15350:SF2">
    <property type="entry name" value="EUKARYOTIC TRANSLATION INITIATION FACTOR 3 SUBUNIT M"/>
    <property type="match status" value="1"/>
</dbReference>
<reference evidence="9" key="1">
    <citation type="submission" date="2015-07" db="EMBL/GenBank/DDBJ databases">
        <authorList>
            <person name="Teixeira M.M."/>
            <person name="Souza R.C."/>
            <person name="Almeida L.G."/>
            <person name="Vicente V.A."/>
            <person name="de Hoog S."/>
            <person name="Bocca A.L."/>
            <person name="de Almeida S.R."/>
            <person name="Vasconcelos A.T."/>
            <person name="Felipe M.S."/>
        </authorList>
    </citation>
    <scope>NUCLEOTIDE SEQUENCE [LARGE SCALE GENOMIC DNA]</scope>
    <source>
        <strain evidence="9">KSF</strain>
    </source>
</reference>
<name>A0A1C1CBY6_9EURO</name>
<dbReference type="SMART" id="SM00088">
    <property type="entry name" value="PINT"/>
    <property type="match status" value="1"/>
</dbReference>
<keyword evidence="4 5" id="KW-0648">Protein biosynthesis</keyword>
<dbReference type="PROSITE" id="PS50250">
    <property type="entry name" value="PCI"/>
    <property type="match status" value="1"/>
</dbReference>
<dbReference type="Proteomes" id="UP000094526">
    <property type="component" value="Unassembled WGS sequence"/>
</dbReference>
<feature type="domain" description="PCI" evidence="7">
    <location>
        <begin position="223"/>
        <end position="391"/>
    </location>
</feature>
<dbReference type="InterPro" id="IPR040750">
    <property type="entry name" value="eIF3m_C_helix"/>
</dbReference>
<feature type="compositionally biased region" description="Basic and acidic residues" evidence="6">
    <location>
        <begin position="476"/>
        <end position="503"/>
    </location>
</feature>
<evidence type="ECO:0000256" key="6">
    <source>
        <dbReference type="SAM" id="MobiDB-lite"/>
    </source>
</evidence>
<sequence>MPAPTNTLLIEGTFSELAEELAQYVDNLAKAEGNGAQAEIQQLLAGIRESEQSQEGGVDESTVQNQKNEVLKKIVTRAQVLNGAPERESERPDMKSTEFTAAYNLLISLATQSSISDQIFARLCGYLSEGPVTSSPVHGGSLAVQTLTTIFNVLSPSSESRYHVFLAILRVIRATSSTQAFEALIPQLETNIPFWLQSWSLDDDDARTMFVAVADVASAQGNSDLEYPYLLRALQTIESKHASDEESASLARRALITALTNPSITDFTPLTDNDAIIALRRSDAALFDLLEIFSSDDYSAYLDFLETNSLSSLSIPDSAADVLANKIRLLTLSSIAATTATRSVPYAQIAQALQIPSEDVEMWVIDTIRAGLVEGKLSQMKGEFLVQRATYRVFGEKQWAEIQGRLMVWRRSLESVLTVVRNERERFLREGVNGGEDAGRANGYGDRDGDNQGYNRGERQQRRGGGGGGGGRGGRRGGDRDRDRDRDRDLQQNQQREIEVGGD</sequence>
<evidence type="ECO:0000259" key="7">
    <source>
        <dbReference type="PROSITE" id="PS50250"/>
    </source>
</evidence>
<feature type="region of interest" description="Disordered" evidence="6">
    <location>
        <begin position="432"/>
        <end position="503"/>
    </location>
</feature>
<dbReference type="GO" id="GO:0033290">
    <property type="term" value="C:eukaryotic 48S preinitiation complex"/>
    <property type="evidence" value="ECO:0007669"/>
    <property type="project" value="UniProtKB-UniRule"/>
</dbReference>
<feature type="compositionally biased region" description="Gly residues" evidence="6">
    <location>
        <begin position="463"/>
        <end position="472"/>
    </location>
</feature>
<comment type="caution">
    <text evidence="8">The sequence shown here is derived from an EMBL/GenBank/DDBJ whole genome shotgun (WGS) entry which is preliminary data.</text>
</comment>
<dbReference type="GO" id="GO:0001732">
    <property type="term" value="P:formation of cytoplasmic translation initiation complex"/>
    <property type="evidence" value="ECO:0007669"/>
    <property type="project" value="UniProtKB-UniRule"/>
</dbReference>
<comment type="subunit">
    <text evidence="5">Component of the eukaryotic translation initiation factor 3 (eIF-3) complex.</text>
</comment>
<keyword evidence="3 5" id="KW-0396">Initiation factor</keyword>
<evidence type="ECO:0000256" key="1">
    <source>
        <dbReference type="ARBA" id="ARBA00008482"/>
    </source>
</evidence>
<dbReference type="Pfam" id="PF01399">
    <property type="entry name" value="PCI"/>
    <property type="match status" value="1"/>
</dbReference>
<dbReference type="GO" id="GO:0016282">
    <property type="term" value="C:eukaryotic 43S preinitiation complex"/>
    <property type="evidence" value="ECO:0007669"/>
    <property type="project" value="UniProtKB-UniRule"/>
</dbReference>
<proteinExistence type="inferred from homology"/>
<comment type="similarity">
    <text evidence="1">Belongs to the CSN7/EIF3M family. CSN7 subfamily.</text>
</comment>
<feature type="compositionally biased region" description="Basic and acidic residues" evidence="6">
    <location>
        <begin position="445"/>
        <end position="461"/>
    </location>
</feature>
<evidence type="ECO:0000256" key="4">
    <source>
        <dbReference type="ARBA" id="ARBA00022917"/>
    </source>
</evidence>
<protein>
    <recommendedName>
        <fullName evidence="5">Eukaryotic translation initiation factor 3 subunit M</fullName>
        <shortName evidence="5">eIF3m</shortName>
    </recommendedName>
</protein>
<dbReference type="PANTHER" id="PTHR15350">
    <property type="entry name" value="COP9 SIGNALOSOME COMPLEX SUBUNIT 7/DENDRITIC CELL PROTEIN GA17"/>
    <property type="match status" value="1"/>
</dbReference>
<dbReference type="VEuPathDB" id="FungiDB:G647_10032"/>
<comment type="subcellular location">
    <subcellularLocation>
        <location evidence="5">Cytoplasm</location>
    </subcellularLocation>
</comment>
<dbReference type="EMBL" id="LGRB01000017">
    <property type="protein sequence ID" value="OCT45979.1"/>
    <property type="molecule type" value="Genomic_DNA"/>
</dbReference>
<dbReference type="Pfam" id="PF18005">
    <property type="entry name" value="eIF3m_C_helix"/>
    <property type="match status" value="1"/>
</dbReference>
<evidence type="ECO:0000256" key="3">
    <source>
        <dbReference type="ARBA" id="ARBA00022540"/>
    </source>
</evidence>
<evidence type="ECO:0000313" key="9">
    <source>
        <dbReference type="Proteomes" id="UP000094526"/>
    </source>
</evidence>
<organism evidence="8 9">
    <name type="scientific">Cladophialophora carrionii</name>
    <dbReference type="NCBI Taxonomy" id="86049"/>
    <lineage>
        <taxon>Eukaryota</taxon>
        <taxon>Fungi</taxon>
        <taxon>Dikarya</taxon>
        <taxon>Ascomycota</taxon>
        <taxon>Pezizomycotina</taxon>
        <taxon>Eurotiomycetes</taxon>
        <taxon>Chaetothyriomycetidae</taxon>
        <taxon>Chaetothyriales</taxon>
        <taxon>Herpotrichiellaceae</taxon>
        <taxon>Cladophialophora</taxon>
    </lineage>
</organism>
<dbReference type="InterPro" id="IPR027528">
    <property type="entry name" value="eIF3m"/>
</dbReference>
<dbReference type="InterPro" id="IPR045237">
    <property type="entry name" value="COPS7/eIF3m"/>
</dbReference>
<dbReference type="GO" id="GO:0071541">
    <property type="term" value="C:eukaryotic translation initiation factor 3 complex, eIF3m"/>
    <property type="evidence" value="ECO:0007669"/>
    <property type="project" value="UniProtKB-UniRule"/>
</dbReference>
<dbReference type="AlphaFoldDB" id="A0A1C1CBY6"/>
<dbReference type="OrthoDB" id="10267031at2759"/>
<keyword evidence="2 5" id="KW-0963">Cytoplasm</keyword>
<keyword evidence="9" id="KW-1185">Reference proteome</keyword>
<gene>
    <name evidence="8" type="ORF">CLCR_00441</name>
</gene>
<evidence type="ECO:0000313" key="8">
    <source>
        <dbReference type="EMBL" id="OCT45979.1"/>
    </source>
</evidence>
<comment type="similarity">
    <text evidence="5">Belongs to the eIF-3 subunit M family.</text>
</comment>
<dbReference type="InterPro" id="IPR000717">
    <property type="entry name" value="PCI_dom"/>
</dbReference>